<evidence type="ECO:0000313" key="3">
    <source>
        <dbReference type="EMBL" id="CAG8656082.1"/>
    </source>
</evidence>
<protein>
    <submittedName>
        <fullName evidence="3">13467_t:CDS:1</fullName>
    </submittedName>
</protein>
<dbReference type="AlphaFoldDB" id="A0A9N9H3T0"/>
<reference evidence="3" key="1">
    <citation type="submission" date="2021-06" db="EMBL/GenBank/DDBJ databases">
        <authorList>
            <person name="Kallberg Y."/>
            <person name="Tangrot J."/>
            <person name="Rosling A."/>
        </authorList>
    </citation>
    <scope>NUCLEOTIDE SEQUENCE</scope>
    <source>
        <strain evidence="3">IN212</strain>
    </source>
</reference>
<feature type="region of interest" description="Disordered" evidence="1">
    <location>
        <begin position="1"/>
        <end position="23"/>
    </location>
</feature>
<accession>A0A9N9H3T0</accession>
<dbReference type="InterPro" id="IPR004330">
    <property type="entry name" value="FAR1_DNA_bnd_dom"/>
</dbReference>
<name>A0A9N9H3T0_9GLOM</name>
<evidence type="ECO:0000259" key="2">
    <source>
        <dbReference type="Pfam" id="PF03101"/>
    </source>
</evidence>
<dbReference type="Pfam" id="PF03101">
    <property type="entry name" value="FAR1"/>
    <property type="match status" value="1"/>
</dbReference>
<proteinExistence type="predicted"/>
<gene>
    <name evidence="3" type="ORF">RFULGI_LOCUS8665</name>
</gene>
<keyword evidence="4" id="KW-1185">Reference proteome</keyword>
<evidence type="ECO:0000313" key="4">
    <source>
        <dbReference type="Proteomes" id="UP000789396"/>
    </source>
</evidence>
<dbReference type="OrthoDB" id="2429466at2759"/>
<sequence length="310" mass="35109">YKDDVENHLPGFGDNDTNGNNTDDHDVDVNETVLKVGNLFNDWDHVQAVVDSFAKQNGFVANKNRKDLDPVDKSIVRRRTYNCWKAGTYQPKKVEDINLHRDSSSNKTNCKWEVGFYLGKYKKKVRLTKLNNKHTHSCDVATIELAPKNLCLPQEILDKIEHYTTNGRLGAESTQRVESIIGVIKKHVDCGTLLKELVNAIDQELEKEAQYTRIADYYGSNPSVGLVSIYNTIFKGIDSVLEAKLAPIPLSLQRAQMNQALLYQATLVSIDQVKECDVNNSDIIERLYDTPQIRLLELMTDIPSNALKEL</sequence>
<dbReference type="Proteomes" id="UP000789396">
    <property type="component" value="Unassembled WGS sequence"/>
</dbReference>
<evidence type="ECO:0000256" key="1">
    <source>
        <dbReference type="SAM" id="MobiDB-lite"/>
    </source>
</evidence>
<feature type="non-terminal residue" evidence="3">
    <location>
        <position position="1"/>
    </location>
</feature>
<dbReference type="PANTHER" id="PTHR47718">
    <property type="entry name" value="OS01G0519700 PROTEIN"/>
    <property type="match status" value="1"/>
</dbReference>
<organism evidence="3 4">
    <name type="scientific">Racocetra fulgida</name>
    <dbReference type="NCBI Taxonomy" id="60492"/>
    <lineage>
        <taxon>Eukaryota</taxon>
        <taxon>Fungi</taxon>
        <taxon>Fungi incertae sedis</taxon>
        <taxon>Mucoromycota</taxon>
        <taxon>Glomeromycotina</taxon>
        <taxon>Glomeromycetes</taxon>
        <taxon>Diversisporales</taxon>
        <taxon>Gigasporaceae</taxon>
        <taxon>Racocetra</taxon>
    </lineage>
</organism>
<dbReference type="EMBL" id="CAJVPZ010014245">
    <property type="protein sequence ID" value="CAG8656082.1"/>
    <property type="molecule type" value="Genomic_DNA"/>
</dbReference>
<comment type="caution">
    <text evidence="3">The sequence shown here is derived from an EMBL/GenBank/DDBJ whole genome shotgun (WGS) entry which is preliminary data.</text>
</comment>
<feature type="domain" description="FAR1" evidence="2">
    <location>
        <begin position="52"/>
        <end position="138"/>
    </location>
</feature>